<dbReference type="GO" id="GO:0016020">
    <property type="term" value="C:membrane"/>
    <property type="evidence" value="ECO:0007669"/>
    <property type="project" value="TreeGrafter"/>
</dbReference>
<dbReference type="PANTHER" id="PTHR44196:SF1">
    <property type="entry name" value="DEHYDROGENASE_REDUCTASE SDR FAMILY MEMBER 7B"/>
    <property type="match status" value="1"/>
</dbReference>
<dbReference type="PIRSF" id="PIRSF000126">
    <property type="entry name" value="11-beta-HSD1"/>
    <property type="match status" value="1"/>
</dbReference>
<protein>
    <submittedName>
        <fullName evidence="4">SDR family oxidoreductase</fullName>
    </submittedName>
</protein>
<proteinExistence type="inferred from homology"/>
<dbReference type="PANTHER" id="PTHR44196">
    <property type="entry name" value="DEHYDROGENASE/REDUCTASE SDR FAMILY MEMBER 7B"/>
    <property type="match status" value="1"/>
</dbReference>
<dbReference type="InterPro" id="IPR002347">
    <property type="entry name" value="SDR_fam"/>
</dbReference>
<keyword evidence="2" id="KW-0560">Oxidoreductase</keyword>
<dbReference type="PRINTS" id="PR00080">
    <property type="entry name" value="SDRFAMILY"/>
</dbReference>
<dbReference type="PROSITE" id="PS00061">
    <property type="entry name" value="ADH_SHORT"/>
    <property type="match status" value="1"/>
</dbReference>
<dbReference type="Gene3D" id="3.40.50.720">
    <property type="entry name" value="NAD(P)-binding Rossmann-like Domain"/>
    <property type="match status" value="1"/>
</dbReference>
<dbReference type="SUPFAM" id="SSF51735">
    <property type="entry name" value="NAD(P)-binding Rossmann-fold domains"/>
    <property type="match status" value="1"/>
</dbReference>
<dbReference type="CDD" id="cd05233">
    <property type="entry name" value="SDR_c"/>
    <property type="match status" value="1"/>
</dbReference>
<dbReference type="Pfam" id="PF00106">
    <property type="entry name" value="adh_short"/>
    <property type="match status" value="1"/>
</dbReference>
<dbReference type="GO" id="GO:0016491">
    <property type="term" value="F:oxidoreductase activity"/>
    <property type="evidence" value="ECO:0007669"/>
    <property type="project" value="UniProtKB-KW"/>
</dbReference>
<name>A0AAJ5WR60_9BACT</name>
<sequence>MNVVITGASKGFGKAIAAAFAEQGNDLFLCSRNEQALNSAVAELQQDYPGIRIQARPFDLSVKAQAIAFGEWILAQAVSVDVLVNNAGLFEPGGVHNEADGVLEQMIQVNLYSAYHLTRTLLPAMMEQQAGHIFNICSIASLQAYPNGGAYSISKFALAGFSRNLREEMKPHGIKVTGVFPGAAYTNSWAGTGVDPLRIMEAKDIATMICAAVQLSPQACVEDIVLRPQLGDL</sequence>
<gene>
    <name evidence="4" type="ORF">P0Y53_03930</name>
</gene>
<evidence type="ECO:0000313" key="4">
    <source>
        <dbReference type="EMBL" id="WEK36641.1"/>
    </source>
</evidence>
<evidence type="ECO:0000256" key="2">
    <source>
        <dbReference type="ARBA" id="ARBA00023002"/>
    </source>
</evidence>
<evidence type="ECO:0000256" key="3">
    <source>
        <dbReference type="RuleBase" id="RU000363"/>
    </source>
</evidence>
<dbReference type="PRINTS" id="PR00081">
    <property type="entry name" value="GDHRDH"/>
</dbReference>
<reference evidence="4" key="1">
    <citation type="submission" date="2023-03" db="EMBL/GenBank/DDBJ databases">
        <title>Andean soil-derived lignocellulolytic bacterial consortium as a source of novel taxa and putative plastic-active enzymes.</title>
        <authorList>
            <person name="Diaz-Garcia L."/>
            <person name="Chuvochina M."/>
            <person name="Feuerriegel G."/>
            <person name="Bunk B."/>
            <person name="Sproer C."/>
            <person name="Streit W.R."/>
            <person name="Rodriguez L.M."/>
            <person name="Overmann J."/>
            <person name="Jimenez D.J."/>
        </authorList>
    </citation>
    <scope>NUCLEOTIDE SEQUENCE</scope>
    <source>
        <strain evidence="4">MAG 7</strain>
    </source>
</reference>
<comment type="similarity">
    <text evidence="1 3">Belongs to the short-chain dehydrogenases/reductases (SDR) family.</text>
</comment>
<dbReference type="InterPro" id="IPR036291">
    <property type="entry name" value="NAD(P)-bd_dom_sf"/>
</dbReference>
<evidence type="ECO:0000256" key="1">
    <source>
        <dbReference type="ARBA" id="ARBA00006484"/>
    </source>
</evidence>
<dbReference type="InterPro" id="IPR020904">
    <property type="entry name" value="Sc_DH/Rdtase_CS"/>
</dbReference>
<organism evidence="4 5">
    <name type="scientific">Candidatus Pseudobacter hemicellulosilyticus</name>
    <dbReference type="NCBI Taxonomy" id="3121375"/>
    <lineage>
        <taxon>Bacteria</taxon>
        <taxon>Pseudomonadati</taxon>
        <taxon>Bacteroidota</taxon>
        <taxon>Chitinophagia</taxon>
        <taxon>Chitinophagales</taxon>
        <taxon>Chitinophagaceae</taxon>
        <taxon>Pseudobacter</taxon>
    </lineage>
</organism>
<dbReference type="EMBL" id="CP119311">
    <property type="protein sequence ID" value="WEK36641.1"/>
    <property type="molecule type" value="Genomic_DNA"/>
</dbReference>
<evidence type="ECO:0000313" key="5">
    <source>
        <dbReference type="Proteomes" id="UP001220610"/>
    </source>
</evidence>
<dbReference type="AlphaFoldDB" id="A0AAJ5WR60"/>
<dbReference type="Proteomes" id="UP001220610">
    <property type="component" value="Chromosome"/>
</dbReference>
<accession>A0AAJ5WR60</accession>